<dbReference type="PIRSF" id="PIRSF000705">
    <property type="entry name" value="DNK"/>
    <property type="match status" value="1"/>
</dbReference>
<dbReference type="InterPro" id="IPR050566">
    <property type="entry name" value="Deoxyribonucleoside_kinase"/>
</dbReference>
<feature type="active site" description="Proton acceptor" evidence="1">
    <location>
        <position position="92"/>
    </location>
</feature>
<sequence length="223" mass="26413">MVIGISGMIACGKSTLAKALTQHYTGSILLEEFAQDDEVFNTFLNWFYQQKPNINIGFQSYIIESLSVNFSQTIEKFKKSQLDWNKNHIFLDRFNLEHYIFAVLNLKHKPKKYLIAFDAMFQQLIDKNENPDLAIFIDIDFETFKHRIMQRGRKSEIDNYKINEQYFKELHALYKDLFVHLMHSFRVDYVVINANDKNQYQILGEAIEIIDNFKFKKNKDTVG</sequence>
<dbReference type="InterPro" id="IPR027417">
    <property type="entry name" value="P-loop_NTPase"/>
</dbReference>
<dbReference type="Proteomes" id="UP000289326">
    <property type="component" value="Chromosome"/>
</dbReference>
<name>A0A4P6MST3_9BACT</name>
<dbReference type="KEGG" id="mphi:EG856_02390"/>
<evidence type="ECO:0000256" key="1">
    <source>
        <dbReference type="PIRSR" id="PIRSR000705-1"/>
    </source>
</evidence>
<evidence type="ECO:0000313" key="5">
    <source>
        <dbReference type="Proteomes" id="UP000289326"/>
    </source>
</evidence>
<dbReference type="PANTHER" id="PTHR10513:SF35">
    <property type="entry name" value="DEOXYADENOSINE KINASE"/>
    <property type="match status" value="1"/>
</dbReference>
<feature type="binding site" evidence="2">
    <location>
        <begin position="147"/>
        <end position="151"/>
    </location>
    <ligand>
        <name>ATP</name>
        <dbReference type="ChEBI" id="CHEBI:30616"/>
    </ligand>
</feature>
<dbReference type="EMBL" id="CP034841">
    <property type="protein sequence ID" value="QBF34754.1"/>
    <property type="molecule type" value="Genomic_DNA"/>
</dbReference>
<protein>
    <submittedName>
        <fullName evidence="4">Deoxynucleoside kinase</fullName>
    </submittedName>
</protein>
<feature type="binding site" evidence="2">
    <location>
        <begin position="7"/>
        <end position="15"/>
    </location>
    <ligand>
        <name>ATP</name>
        <dbReference type="ChEBI" id="CHEBI:30616"/>
    </ligand>
</feature>
<keyword evidence="2" id="KW-0067">ATP-binding</keyword>
<accession>A0A4P6MST3</accession>
<evidence type="ECO:0000259" key="3">
    <source>
        <dbReference type="Pfam" id="PF01712"/>
    </source>
</evidence>
<keyword evidence="4" id="KW-0808">Transferase</keyword>
<keyword evidence="5" id="KW-1185">Reference proteome</keyword>
<dbReference type="GO" id="GO:0019136">
    <property type="term" value="F:deoxynucleoside kinase activity"/>
    <property type="evidence" value="ECO:0007669"/>
    <property type="project" value="InterPro"/>
</dbReference>
<dbReference type="OrthoDB" id="391791at2"/>
<gene>
    <name evidence="4" type="ORF">EG856_02390</name>
</gene>
<evidence type="ECO:0000313" key="4">
    <source>
        <dbReference type="EMBL" id="QBF34754.1"/>
    </source>
</evidence>
<dbReference type="Gene3D" id="3.40.50.300">
    <property type="entry name" value="P-loop containing nucleotide triphosphate hydrolases"/>
    <property type="match status" value="1"/>
</dbReference>
<keyword evidence="4" id="KW-0418">Kinase</keyword>
<dbReference type="PANTHER" id="PTHR10513">
    <property type="entry name" value="DEOXYNUCLEOSIDE KINASE"/>
    <property type="match status" value="1"/>
</dbReference>
<dbReference type="RefSeq" id="WP_130429531.1">
    <property type="nucleotide sequence ID" value="NZ_CP034841.1"/>
</dbReference>
<keyword evidence="2" id="KW-0547">Nucleotide-binding</keyword>
<dbReference type="GO" id="GO:0005524">
    <property type="term" value="F:ATP binding"/>
    <property type="evidence" value="ECO:0007669"/>
    <property type="project" value="UniProtKB-KW"/>
</dbReference>
<dbReference type="AlphaFoldDB" id="A0A4P6MST3"/>
<evidence type="ECO:0000256" key="2">
    <source>
        <dbReference type="PIRSR" id="PIRSR000705-3"/>
    </source>
</evidence>
<dbReference type="Pfam" id="PF01712">
    <property type="entry name" value="dNK"/>
    <property type="match status" value="1"/>
</dbReference>
<reference evidence="4 5" key="1">
    <citation type="submission" date="2019-01" db="EMBL/GenBank/DDBJ databases">
        <title>Complete sequence and annotation of the Mycoplasma phocirhinis strain 852T genome.</title>
        <authorList>
            <person name="Frasca S.Jr."/>
            <person name="Kutish G.F."/>
            <person name="Castellanos Gell J."/>
            <person name="Michaels D.L."/>
            <person name="Brown D.R."/>
        </authorList>
    </citation>
    <scope>NUCLEOTIDE SEQUENCE [LARGE SCALE GENOMIC DNA]</scope>
    <source>
        <strain evidence="4 5">852</strain>
    </source>
</reference>
<dbReference type="SUPFAM" id="SSF52540">
    <property type="entry name" value="P-loop containing nucleoside triphosphate hydrolases"/>
    <property type="match status" value="1"/>
</dbReference>
<dbReference type="InterPro" id="IPR002624">
    <property type="entry name" value="DCK/DGK"/>
</dbReference>
<proteinExistence type="predicted"/>
<dbReference type="InterPro" id="IPR031314">
    <property type="entry name" value="DNK_dom"/>
</dbReference>
<feature type="domain" description="Deoxynucleoside kinase" evidence="3">
    <location>
        <begin position="3"/>
        <end position="196"/>
    </location>
</feature>
<dbReference type="GO" id="GO:0005737">
    <property type="term" value="C:cytoplasm"/>
    <property type="evidence" value="ECO:0007669"/>
    <property type="project" value="TreeGrafter"/>
</dbReference>
<organism evidence="4 5">
    <name type="scientific">Mycoplasmopsis phocirhinis</name>
    <dbReference type="NCBI Taxonomy" id="142650"/>
    <lineage>
        <taxon>Bacteria</taxon>
        <taxon>Bacillati</taxon>
        <taxon>Mycoplasmatota</taxon>
        <taxon>Mycoplasmoidales</taxon>
        <taxon>Metamycoplasmataceae</taxon>
        <taxon>Mycoplasmopsis</taxon>
    </lineage>
</organism>